<feature type="region of interest" description="Disordered" evidence="1">
    <location>
        <begin position="156"/>
        <end position="285"/>
    </location>
</feature>
<proteinExistence type="predicted"/>
<protein>
    <submittedName>
        <fullName evidence="2">Uncharacterized protein</fullName>
    </submittedName>
</protein>
<reference evidence="2" key="1">
    <citation type="submission" date="2021-01" db="EMBL/GenBank/DDBJ databases">
        <authorList>
            <person name="Corre E."/>
            <person name="Pelletier E."/>
            <person name="Niang G."/>
            <person name="Scheremetjew M."/>
            <person name="Finn R."/>
            <person name="Kale V."/>
            <person name="Holt S."/>
            <person name="Cochrane G."/>
            <person name="Meng A."/>
            <person name="Brown T."/>
            <person name="Cohen L."/>
        </authorList>
    </citation>
    <scope>NUCLEOTIDE SEQUENCE</scope>
    <source>
        <strain evidence="2">CCMP3105</strain>
    </source>
</reference>
<evidence type="ECO:0000256" key="1">
    <source>
        <dbReference type="SAM" id="MobiDB-lite"/>
    </source>
</evidence>
<feature type="compositionally biased region" description="Low complexity" evidence="1">
    <location>
        <begin position="306"/>
        <end position="317"/>
    </location>
</feature>
<feature type="region of interest" description="Disordered" evidence="1">
    <location>
        <begin position="306"/>
        <end position="333"/>
    </location>
</feature>
<dbReference type="EMBL" id="HBNR01032347">
    <property type="protein sequence ID" value="CAE4586920.1"/>
    <property type="molecule type" value="Transcribed_RNA"/>
</dbReference>
<feature type="compositionally biased region" description="Polar residues" evidence="1">
    <location>
        <begin position="172"/>
        <end position="185"/>
    </location>
</feature>
<feature type="region of interest" description="Disordered" evidence="1">
    <location>
        <begin position="348"/>
        <end position="368"/>
    </location>
</feature>
<feature type="compositionally biased region" description="Low complexity" evidence="1">
    <location>
        <begin position="94"/>
        <end position="115"/>
    </location>
</feature>
<gene>
    <name evidence="2" type="ORF">AMON00008_LOCUS22168</name>
</gene>
<feature type="compositionally biased region" description="Low complexity" evidence="1">
    <location>
        <begin position="264"/>
        <end position="277"/>
    </location>
</feature>
<sequence>MSHSFLTMPTTLAELRRDLCWTLVFAAIALLLPAIWAVRIARQFPGTKSEAELLEELGVDTAQPKAAKQQQQQQQKKKKGKRQGEKARKGPSHSASSGVAAPAAAVAGRPSRPRANSSETEEALLSAVEANAWSGSESADCAAGRARHRETEALAGRAWQQAWDKQPRANASKASAWSGSAQAEVSGQAGGREGQGVERRPQQPGAEESLLQVRCEEPPAAAAQPDKQDGIGGELAGGTAHDPTEGSSWAEGESGPLAGGGDGAEAAESGAGAADAKAQVDESAVSVPVDGAVAEVHAGAEAGLGSAAEAGGAAPAEDSPDPQPHHGGRQAPEADVAARPLEMLPAAREQAGQKAAVGAPAETGTDLPEVMAEPGCTWSAAAGVANRDLEGTEGDSLHSMVYIQDAILAHQKLRYRTFPGPPGLQPLASLGPPPGLAPPPGLLTAHDSLPPGWEELPPPPGLGFDEAAARPLPR</sequence>
<feature type="region of interest" description="Disordered" evidence="1">
    <location>
        <begin position="62"/>
        <end position="123"/>
    </location>
</feature>
<accession>A0A7S4VAV2</accession>
<organism evidence="2">
    <name type="scientific">Alexandrium monilatum</name>
    <dbReference type="NCBI Taxonomy" id="311494"/>
    <lineage>
        <taxon>Eukaryota</taxon>
        <taxon>Sar</taxon>
        <taxon>Alveolata</taxon>
        <taxon>Dinophyceae</taxon>
        <taxon>Gonyaulacales</taxon>
        <taxon>Pyrocystaceae</taxon>
        <taxon>Alexandrium</taxon>
    </lineage>
</organism>
<feature type="compositionally biased region" description="Pro residues" evidence="1">
    <location>
        <begin position="431"/>
        <end position="441"/>
    </location>
</feature>
<name>A0A7S4VAV2_9DINO</name>
<feature type="compositionally biased region" description="Low complexity" evidence="1">
    <location>
        <begin position="62"/>
        <end position="74"/>
    </location>
</feature>
<evidence type="ECO:0000313" key="2">
    <source>
        <dbReference type="EMBL" id="CAE4586920.1"/>
    </source>
</evidence>
<dbReference type="AlphaFoldDB" id="A0A7S4VAV2"/>
<feature type="region of interest" description="Disordered" evidence="1">
    <location>
        <begin position="424"/>
        <end position="474"/>
    </location>
</feature>